<dbReference type="RefSeq" id="XP_008599585.1">
    <property type="nucleotide sequence ID" value="XM_008601363.1"/>
</dbReference>
<dbReference type="GO" id="GO:0016705">
    <property type="term" value="F:oxidoreductase activity, acting on paired donors, with incorporation or reduction of molecular oxygen"/>
    <property type="evidence" value="ECO:0007669"/>
    <property type="project" value="InterPro"/>
</dbReference>
<dbReference type="AlphaFoldDB" id="J4UKH0"/>
<name>J4UKH0_BEAB2</name>
<feature type="binding site" description="axial binding residue" evidence="7">
    <location>
        <position position="473"/>
    </location>
    <ligand>
        <name>heme</name>
        <dbReference type="ChEBI" id="CHEBI:30413"/>
    </ligand>
    <ligandPart>
        <name>Fe</name>
        <dbReference type="ChEBI" id="CHEBI:18248"/>
    </ligandPart>
</feature>
<protein>
    <submittedName>
        <fullName evidence="9">Cytochrome P450 CYP570H1</fullName>
    </submittedName>
</protein>
<reference evidence="9 10" key="1">
    <citation type="journal article" date="2012" name="Sci. Rep.">
        <title>Genomic perspectives on the evolution of fungal entomopathogenicity in Beauveria bassiana.</title>
        <authorList>
            <person name="Xiao G."/>
            <person name="Ying S.H."/>
            <person name="Zheng P."/>
            <person name="Wang Z.L."/>
            <person name="Zhang S."/>
            <person name="Xie X.Q."/>
            <person name="Shang Y."/>
            <person name="St Leger R.J."/>
            <person name="Zhao G.P."/>
            <person name="Wang C."/>
            <person name="Feng M.G."/>
        </authorList>
    </citation>
    <scope>NUCLEOTIDE SEQUENCE [LARGE SCALE GENOMIC DNA]</scope>
    <source>
        <strain evidence="9 10">ARSEF 2860</strain>
    </source>
</reference>
<keyword evidence="3 7" id="KW-0349">Heme</keyword>
<keyword evidence="10" id="KW-1185">Reference proteome</keyword>
<dbReference type="GO" id="GO:0020037">
    <property type="term" value="F:heme binding"/>
    <property type="evidence" value="ECO:0007669"/>
    <property type="project" value="InterPro"/>
</dbReference>
<dbReference type="PRINTS" id="PR00465">
    <property type="entry name" value="EP450IV"/>
</dbReference>
<accession>J4UKH0</accession>
<gene>
    <name evidence="9" type="ORF">BBA_06266</name>
</gene>
<dbReference type="InterPro" id="IPR036396">
    <property type="entry name" value="Cyt_P450_sf"/>
</dbReference>
<keyword evidence="8" id="KW-0560">Oxidoreductase</keyword>
<dbReference type="GO" id="GO:0005506">
    <property type="term" value="F:iron ion binding"/>
    <property type="evidence" value="ECO:0007669"/>
    <property type="project" value="InterPro"/>
</dbReference>
<evidence type="ECO:0000256" key="3">
    <source>
        <dbReference type="ARBA" id="ARBA00022617"/>
    </source>
</evidence>
<dbReference type="InterPro" id="IPR001128">
    <property type="entry name" value="Cyt_P450"/>
</dbReference>
<dbReference type="InterPro" id="IPR002403">
    <property type="entry name" value="Cyt_P450_E_grp-IV"/>
</dbReference>
<sequence>MYNLSLVGPGWCVVERQTFWKLQSTSLLPLNVIESPLNTSFVLAITALLTLPLILAARKLLTARCHLRDFPGPFWAAYTRLWLCKTLASGNSAQIFVNINHTHGSIARVGPNHLVTSDPDLTRQILAVGTTWRRAPSYDALRIDPRVSNIVSERDPRVHNAMRRRMAPGYAGKDIQGLEHAVDERIGAFISRIEEQWVSNARMTKFFDIAKRIQFFTLDTIAHLCFGKPLGFVESDLDKHNFIATLEEQLPFLQYFLVILTLNTVLRWIAAVPWISRKVIDDRLNESEKPQSDMLGSFLKHGLGPDEAEMEMSITLIAGSDTTATALRAILLSIISTPTVYQRLINEIDAAEAKGHLSHPVRNCEAQKLPYLQAVIREGLRRFPPVTQLREREAPPEGLQLPDGRHIPGGTFVGLNAWGTQLNPVFGADAHVFRPERWLPESYDDDDDDDGGQRLAAMSKVHELIFGHGMTRCLGISIAMMNINKMLVEVSFVPAV</sequence>
<dbReference type="PANTHER" id="PTHR24305">
    <property type="entry name" value="CYTOCHROME P450"/>
    <property type="match status" value="1"/>
</dbReference>
<dbReference type="GeneID" id="19889278"/>
<dbReference type="Proteomes" id="UP000002762">
    <property type="component" value="Unassembled WGS sequence"/>
</dbReference>
<dbReference type="STRING" id="655819.J4UKH0"/>
<evidence type="ECO:0000256" key="1">
    <source>
        <dbReference type="ARBA" id="ARBA00001971"/>
    </source>
</evidence>
<dbReference type="PANTHER" id="PTHR24305:SF168">
    <property type="entry name" value="P450, PUTATIVE (EUROFUNG)-RELATED"/>
    <property type="match status" value="1"/>
</dbReference>
<evidence type="ECO:0000256" key="8">
    <source>
        <dbReference type="RuleBase" id="RU000461"/>
    </source>
</evidence>
<evidence type="ECO:0000256" key="2">
    <source>
        <dbReference type="ARBA" id="ARBA00010617"/>
    </source>
</evidence>
<dbReference type="SUPFAM" id="SSF48264">
    <property type="entry name" value="Cytochrome P450"/>
    <property type="match status" value="1"/>
</dbReference>
<evidence type="ECO:0000256" key="7">
    <source>
        <dbReference type="PIRSR" id="PIRSR602403-1"/>
    </source>
</evidence>
<evidence type="ECO:0000256" key="6">
    <source>
        <dbReference type="ARBA" id="ARBA00023033"/>
    </source>
</evidence>
<evidence type="ECO:0000313" key="9">
    <source>
        <dbReference type="EMBL" id="EJP64697.1"/>
    </source>
</evidence>
<dbReference type="OrthoDB" id="1470350at2759"/>
<dbReference type="InParanoid" id="J4UKH0"/>
<keyword evidence="4 7" id="KW-0479">Metal-binding</keyword>
<dbReference type="PRINTS" id="PR00385">
    <property type="entry name" value="P450"/>
</dbReference>
<evidence type="ECO:0000256" key="5">
    <source>
        <dbReference type="ARBA" id="ARBA00023004"/>
    </source>
</evidence>
<dbReference type="HOGENOM" id="CLU_001570_14_0_1"/>
<evidence type="ECO:0000313" key="10">
    <source>
        <dbReference type="Proteomes" id="UP000002762"/>
    </source>
</evidence>
<dbReference type="EMBL" id="JH725167">
    <property type="protein sequence ID" value="EJP64697.1"/>
    <property type="molecule type" value="Genomic_DNA"/>
</dbReference>
<comment type="cofactor">
    <cofactor evidence="1 7">
        <name>heme</name>
        <dbReference type="ChEBI" id="CHEBI:30413"/>
    </cofactor>
</comment>
<evidence type="ECO:0000256" key="4">
    <source>
        <dbReference type="ARBA" id="ARBA00022723"/>
    </source>
</evidence>
<dbReference type="GO" id="GO:0004497">
    <property type="term" value="F:monooxygenase activity"/>
    <property type="evidence" value="ECO:0007669"/>
    <property type="project" value="UniProtKB-KW"/>
</dbReference>
<comment type="similarity">
    <text evidence="2 8">Belongs to the cytochrome P450 family.</text>
</comment>
<keyword evidence="6 8" id="KW-0503">Monooxygenase</keyword>
<dbReference type="InterPro" id="IPR050121">
    <property type="entry name" value="Cytochrome_P450_monoxygenase"/>
</dbReference>
<dbReference type="CDD" id="cd11060">
    <property type="entry name" value="CYP57A1-like"/>
    <property type="match status" value="1"/>
</dbReference>
<keyword evidence="5 7" id="KW-0408">Iron</keyword>
<proteinExistence type="inferred from homology"/>
<dbReference type="Gene3D" id="1.10.630.10">
    <property type="entry name" value="Cytochrome P450"/>
    <property type="match status" value="1"/>
</dbReference>
<dbReference type="InterPro" id="IPR017972">
    <property type="entry name" value="Cyt_P450_CS"/>
</dbReference>
<dbReference type="PROSITE" id="PS00086">
    <property type="entry name" value="CYTOCHROME_P450"/>
    <property type="match status" value="1"/>
</dbReference>
<dbReference type="Pfam" id="PF00067">
    <property type="entry name" value="p450"/>
    <property type="match status" value="1"/>
</dbReference>
<organism evidence="9 10">
    <name type="scientific">Beauveria bassiana (strain ARSEF 2860)</name>
    <name type="common">White muscardine disease fungus</name>
    <name type="synonym">Tritirachium shiotae</name>
    <dbReference type="NCBI Taxonomy" id="655819"/>
    <lineage>
        <taxon>Eukaryota</taxon>
        <taxon>Fungi</taxon>
        <taxon>Dikarya</taxon>
        <taxon>Ascomycota</taxon>
        <taxon>Pezizomycotina</taxon>
        <taxon>Sordariomycetes</taxon>
        <taxon>Hypocreomycetidae</taxon>
        <taxon>Hypocreales</taxon>
        <taxon>Cordycipitaceae</taxon>
        <taxon>Beauveria</taxon>
    </lineage>
</organism>